<name>A0A8E2IAE4_9BACI</name>
<feature type="compositionally biased region" description="Basic and acidic residues" evidence="1">
    <location>
        <begin position="1"/>
        <end position="12"/>
    </location>
</feature>
<keyword evidence="3" id="KW-1185">Reference proteome</keyword>
<reference evidence="2 3" key="1">
    <citation type="submission" date="2017-01" db="EMBL/GenBank/DDBJ databases">
        <title>Draft genome sequence of Bacillus oleronius.</title>
        <authorList>
            <person name="Allam M."/>
        </authorList>
    </citation>
    <scope>NUCLEOTIDE SEQUENCE [LARGE SCALE GENOMIC DNA]</scope>
    <source>
        <strain evidence="2 3">DSM 9356</strain>
    </source>
</reference>
<dbReference type="Proteomes" id="UP000189761">
    <property type="component" value="Unassembled WGS sequence"/>
</dbReference>
<dbReference type="EMBL" id="MTLA01000329">
    <property type="protein sequence ID" value="OOP66346.1"/>
    <property type="molecule type" value="Genomic_DNA"/>
</dbReference>
<comment type="caution">
    <text evidence="2">The sequence shown here is derived from an EMBL/GenBank/DDBJ whole genome shotgun (WGS) entry which is preliminary data.</text>
</comment>
<gene>
    <name evidence="2" type="ORF">BWZ43_21480</name>
</gene>
<evidence type="ECO:0000256" key="1">
    <source>
        <dbReference type="SAM" id="MobiDB-lite"/>
    </source>
</evidence>
<proteinExistence type="predicted"/>
<feature type="region of interest" description="Disordered" evidence="1">
    <location>
        <begin position="1"/>
        <end position="24"/>
    </location>
</feature>
<dbReference type="RefSeq" id="WP_078111163.1">
    <property type="nucleotide sequence ID" value="NZ_CP065424.1"/>
</dbReference>
<organism evidence="2 3">
    <name type="scientific">Heyndrickxia oleronia</name>
    <dbReference type="NCBI Taxonomy" id="38875"/>
    <lineage>
        <taxon>Bacteria</taxon>
        <taxon>Bacillati</taxon>
        <taxon>Bacillota</taxon>
        <taxon>Bacilli</taxon>
        <taxon>Bacillales</taxon>
        <taxon>Bacillaceae</taxon>
        <taxon>Heyndrickxia</taxon>
    </lineage>
</organism>
<accession>A0A8E2IAE4</accession>
<sequence length="64" mass="7350">MTESYEDKRLTETPKQPKITINTAMSTKNQKKYYPGHSVADHKQLEEANTNIAGDEIKQQNENL</sequence>
<evidence type="ECO:0000313" key="3">
    <source>
        <dbReference type="Proteomes" id="UP000189761"/>
    </source>
</evidence>
<evidence type="ECO:0000313" key="2">
    <source>
        <dbReference type="EMBL" id="OOP66346.1"/>
    </source>
</evidence>
<protein>
    <submittedName>
        <fullName evidence="2">Uncharacterized protein</fullName>
    </submittedName>
</protein>
<dbReference type="AlphaFoldDB" id="A0A8E2IAE4"/>